<keyword evidence="2" id="KW-0560">Oxidoreductase</keyword>
<dbReference type="OrthoDB" id="9135493at2"/>
<dbReference type="Pfam" id="PF03446">
    <property type="entry name" value="NAD_binding_2"/>
    <property type="match status" value="1"/>
</dbReference>
<gene>
    <name evidence="5" type="ORF">F0L68_31450</name>
</gene>
<dbReference type="PIRSF" id="PIRSF000103">
    <property type="entry name" value="HIBADH"/>
    <property type="match status" value="1"/>
</dbReference>
<dbReference type="InterPro" id="IPR048666">
    <property type="entry name" value="RedAm-like_C"/>
</dbReference>
<evidence type="ECO:0000313" key="5">
    <source>
        <dbReference type="EMBL" id="KAA2253951.1"/>
    </source>
</evidence>
<dbReference type="GO" id="GO:0050661">
    <property type="term" value="F:NADP binding"/>
    <property type="evidence" value="ECO:0007669"/>
    <property type="project" value="InterPro"/>
</dbReference>
<evidence type="ECO:0000259" key="4">
    <source>
        <dbReference type="Pfam" id="PF21761"/>
    </source>
</evidence>
<evidence type="ECO:0000259" key="3">
    <source>
        <dbReference type="Pfam" id="PF03446"/>
    </source>
</evidence>
<dbReference type="InterPro" id="IPR036291">
    <property type="entry name" value="NAD(P)-bd_dom_sf"/>
</dbReference>
<evidence type="ECO:0000256" key="1">
    <source>
        <dbReference type="ARBA" id="ARBA00009080"/>
    </source>
</evidence>
<dbReference type="AlphaFoldDB" id="A0A5B2WQE0"/>
<accession>A0A5B2WQE0</accession>
<reference evidence="5 6" key="2">
    <citation type="submission" date="2019-09" db="EMBL/GenBank/DDBJ databases">
        <authorList>
            <person name="Jin C."/>
        </authorList>
    </citation>
    <scope>NUCLEOTIDE SEQUENCE [LARGE SCALE GENOMIC DNA]</scope>
    <source>
        <strain evidence="5 6">AN110305</strain>
    </source>
</reference>
<dbReference type="InterPro" id="IPR051265">
    <property type="entry name" value="HIBADH-related_NP60_sf"/>
</dbReference>
<protein>
    <submittedName>
        <fullName evidence="5">NAD(P)-dependent oxidoreductase</fullName>
    </submittedName>
</protein>
<comment type="caution">
    <text evidence="5">The sequence shown here is derived from an EMBL/GenBank/DDBJ whole genome shotgun (WGS) entry which is preliminary data.</text>
</comment>
<dbReference type="EMBL" id="VUOB01000064">
    <property type="protein sequence ID" value="KAA2253951.1"/>
    <property type="molecule type" value="Genomic_DNA"/>
</dbReference>
<organism evidence="5 6">
    <name type="scientific">Solihabitans fulvus</name>
    <dbReference type="NCBI Taxonomy" id="1892852"/>
    <lineage>
        <taxon>Bacteria</taxon>
        <taxon>Bacillati</taxon>
        <taxon>Actinomycetota</taxon>
        <taxon>Actinomycetes</taxon>
        <taxon>Pseudonocardiales</taxon>
        <taxon>Pseudonocardiaceae</taxon>
        <taxon>Solihabitans</taxon>
    </lineage>
</organism>
<dbReference type="Gene3D" id="3.40.50.720">
    <property type="entry name" value="NAD(P)-binding Rossmann-like Domain"/>
    <property type="match status" value="1"/>
</dbReference>
<dbReference type="SUPFAM" id="SSF51735">
    <property type="entry name" value="NAD(P)-binding Rossmann-fold domains"/>
    <property type="match status" value="1"/>
</dbReference>
<reference evidence="5 6" key="1">
    <citation type="submission" date="2019-09" db="EMBL/GenBank/DDBJ databases">
        <title>Goodfellowia gen. nov., a new genus of the Pseudonocardineae related to Actinoalloteichus, containing Goodfellowia coeruleoviolacea gen. nov., comb. nov. gen. nov., comb. nov.</title>
        <authorList>
            <person name="Labeda D."/>
        </authorList>
    </citation>
    <scope>NUCLEOTIDE SEQUENCE [LARGE SCALE GENOMIC DNA]</scope>
    <source>
        <strain evidence="5 6">AN110305</strain>
    </source>
</reference>
<evidence type="ECO:0000256" key="2">
    <source>
        <dbReference type="ARBA" id="ARBA00023002"/>
    </source>
</evidence>
<keyword evidence="6" id="KW-1185">Reference proteome</keyword>
<sequence length="279" mass="28359">MMGAALAGAFVDRGHPTTVWNRSAARADALVARGASRAETVADAVSASEVIVLCVVDYDAAHAILDSVGDALSGRVLVNLTSGTPGQARATAEWAAERGVDYLDGAIMAVPQGIGRPGARVLFGGDKATLTALEPTLAAIGTAVHLGEDAGIAALYDLALLGIMWSTLSGFLHGTALVGTAGIEPKAFTRQAVEWLGAVGTFLPGFAAAVASGDFTTDVSRLSLNADGLDLLVRTSAEQGIGVEVPAPLRDLYARGVAEGHGEHAIASLIELIRRPAGA</sequence>
<dbReference type="Gene3D" id="1.10.1040.10">
    <property type="entry name" value="N-(1-d-carboxylethyl)-l-norvaline Dehydrogenase, domain 2"/>
    <property type="match status" value="1"/>
</dbReference>
<feature type="domain" description="6-phosphogluconate dehydrogenase NADP-binding" evidence="3">
    <location>
        <begin position="1"/>
        <end position="145"/>
    </location>
</feature>
<dbReference type="InterPro" id="IPR013328">
    <property type="entry name" value="6PGD_dom2"/>
</dbReference>
<proteinExistence type="inferred from homology"/>
<evidence type="ECO:0000313" key="6">
    <source>
        <dbReference type="Proteomes" id="UP000323454"/>
    </source>
</evidence>
<dbReference type="PANTHER" id="PTHR43580:SF2">
    <property type="entry name" value="CYTOKINE-LIKE NUCLEAR FACTOR N-PAC"/>
    <property type="match status" value="1"/>
</dbReference>
<dbReference type="PANTHER" id="PTHR43580">
    <property type="entry name" value="OXIDOREDUCTASE GLYR1-RELATED"/>
    <property type="match status" value="1"/>
</dbReference>
<comment type="similarity">
    <text evidence="1">Belongs to the HIBADH-related family.</text>
</comment>
<dbReference type="GO" id="GO:0016491">
    <property type="term" value="F:oxidoreductase activity"/>
    <property type="evidence" value="ECO:0007669"/>
    <property type="project" value="UniProtKB-KW"/>
</dbReference>
<dbReference type="InterPro" id="IPR006115">
    <property type="entry name" value="6PGDH_NADP-bd"/>
</dbReference>
<dbReference type="Proteomes" id="UP000323454">
    <property type="component" value="Unassembled WGS sequence"/>
</dbReference>
<dbReference type="InterPro" id="IPR015815">
    <property type="entry name" value="HIBADH-related"/>
</dbReference>
<name>A0A5B2WQE0_9PSEU</name>
<feature type="domain" description="NADPH-dependent reductive aminase-like C-terminal" evidence="4">
    <location>
        <begin position="149"/>
        <end position="275"/>
    </location>
</feature>
<dbReference type="Pfam" id="PF21761">
    <property type="entry name" value="RedAm-like_C"/>
    <property type="match status" value="1"/>
</dbReference>